<dbReference type="PANTHER" id="PTHR44757">
    <property type="entry name" value="DIGUANYLATE CYCLASE DGCP"/>
    <property type="match status" value="1"/>
</dbReference>
<feature type="transmembrane region" description="Helical" evidence="1">
    <location>
        <begin position="53"/>
        <end position="71"/>
    </location>
</feature>
<dbReference type="FunFam" id="3.30.70.270:FF:000001">
    <property type="entry name" value="Diguanylate cyclase domain protein"/>
    <property type="match status" value="1"/>
</dbReference>
<dbReference type="InterPro" id="IPR000014">
    <property type="entry name" value="PAS"/>
</dbReference>
<accession>A0A8D5JR47</accession>
<dbReference type="NCBIfam" id="TIGR00254">
    <property type="entry name" value="GGDEF"/>
    <property type="match status" value="1"/>
</dbReference>
<evidence type="ECO:0000313" key="6">
    <source>
        <dbReference type="EMBL" id="BCM25106.1"/>
    </source>
</evidence>
<dbReference type="InterPro" id="IPR000700">
    <property type="entry name" value="PAS-assoc_C"/>
</dbReference>
<evidence type="ECO:0000256" key="1">
    <source>
        <dbReference type="SAM" id="Phobius"/>
    </source>
</evidence>
<dbReference type="SUPFAM" id="SSF55785">
    <property type="entry name" value="PYP-like sensor domain (PAS domain)"/>
    <property type="match status" value="1"/>
</dbReference>
<dbReference type="InterPro" id="IPR001633">
    <property type="entry name" value="EAL_dom"/>
</dbReference>
<dbReference type="Gene3D" id="3.30.70.270">
    <property type="match status" value="1"/>
</dbReference>
<dbReference type="SUPFAM" id="SSF141868">
    <property type="entry name" value="EAL domain-like"/>
    <property type="match status" value="1"/>
</dbReference>
<dbReference type="Gene3D" id="3.20.20.450">
    <property type="entry name" value="EAL domain"/>
    <property type="match status" value="1"/>
</dbReference>
<evidence type="ECO:0000259" key="5">
    <source>
        <dbReference type="PROSITE" id="PS50887"/>
    </source>
</evidence>
<dbReference type="AlphaFoldDB" id="A0A8D5JR47"/>
<dbReference type="GO" id="GO:0003824">
    <property type="term" value="F:catalytic activity"/>
    <property type="evidence" value="ECO:0007669"/>
    <property type="project" value="UniProtKB-ARBA"/>
</dbReference>
<dbReference type="EMBL" id="AP024110">
    <property type="protein sequence ID" value="BCM25106.1"/>
    <property type="molecule type" value="Genomic_DNA"/>
</dbReference>
<keyword evidence="1" id="KW-0472">Membrane</keyword>
<keyword evidence="1" id="KW-0812">Transmembrane</keyword>
<protein>
    <recommendedName>
        <fullName evidence="8">Diguanylate cyclase/phosphodiesterase with PAS/PAC sensor(S)</fullName>
    </recommendedName>
</protein>
<dbReference type="Pfam" id="PF00563">
    <property type="entry name" value="EAL"/>
    <property type="match status" value="1"/>
</dbReference>
<dbReference type="InterPro" id="IPR000160">
    <property type="entry name" value="GGDEF_dom"/>
</dbReference>
<evidence type="ECO:0008006" key="8">
    <source>
        <dbReference type="Google" id="ProtNLM"/>
    </source>
</evidence>
<dbReference type="CDD" id="cd00130">
    <property type="entry name" value="PAS"/>
    <property type="match status" value="1"/>
</dbReference>
<dbReference type="InterPro" id="IPR052155">
    <property type="entry name" value="Biofilm_reg_signaling"/>
</dbReference>
<dbReference type="CDD" id="cd01949">
    <property type="entry name" value="GGDEF"/>
    <property type="match status" value="1"/>
</dbReference>
<dbReference type="SMART" id="SM00086">
    <property type="entry name" value="PAC"/>
    <property type="match status" value="1"/>
</dbReference>
<feature type="domain" description="PAC" evidence="3">
    <location>
        <begin position="163"/>
        <end position="216"/>
    </location>
</feature>
<dbReference type="PANTHER" id="PTHR44757:SF2">
    <property type="entry name" value="BIOFILM ARCHITECTURE MAINTENANCE PROTEIN MBAA"/>
    <property type="match status" value="1"/>
</dbReference>
<dbReference type="InterPro" id="IPR035919">
    <property type="entry name" value="EAL_sf"/>
</dbReference>
<dbReference type="SUPFAM" id="SSF55073">
    <property type="entry name" value="Nucleotide cyclase"/>
    <property type="match status" value="1"/>
</dbReference>
<dbReference type="CDD" id="cd01948">
    <property type="entry name" value="EAL"/>
    <property type="match status" value="1"/>
</dbReference>
<sequence length="648" mass="73672">MNLFPEVKTNKHRQFALRIVSLYILVGILWILFSDPMFVYLLPNTNSFASYVHYKRIANVLITAFLLYFLVRKTLQQTRTQLSLNSSIENWKFVLEGPGDGVWDWDLETNQVIRSVRWKEMFGYSEQMLDTDLENAQKLIHPEDLELARQNINDFISGKMSVLTSEFRLLCFDGSWRWVLSRGMLFSSALGGKPIRVIGTHTDITARKLSEEKYFQLANYDQITQLPNRALFLDRFALDIKRSKRLRQSITLMYLDLDKFKEVNDTLGHLIGNQLLKEVGERLSSCVRVTDTVARVGGDEFTIVLNNLDAEFTAELTAEALLFKLAQPFQLGNDKVFITGSIGISTYPEDGTDVEVLLSNADQAMYAAKLLGRNRYNYFTASLQEVATKRMHLVNDLRSALQKNEFKLYYQPIVDLITGDVHKAEALIRWIHPVRGMVSPVDFIPLAESTGLIIDIGNWVFEEAAQQAAMWREVRPTFQISINKSPVQFKGGIKHTGWLDYLATLGLPGNSIVIEITEGLLLDAKTDVINQLNEYREAGIQIAIDDFGTGYSSLAYLRKFEMDYLKIDQSFTNNICSSPSDLALCEVIILMAHKLGMKVIAEGIETQEQLNLLVLSGCDYGQGYLFSKPIPAKDFELKFKVLTDMEIS</sequence>
<reference evidence="6" key="1">
    <citation type="journal article" date="2021" name="Arch. Microbiol.">
        <title>Methyloradius palustris gen. nov., sp. nov., a methanol-oxidizing bacterium isolated from snow.</title>
        <authorList>
            <person name="Miyadera T."/>
            <person name="Kojima H."/>
            <person name="Fukui M."/>
        </authorList>
    </citation>
    <scope>NUCLEOTIDE SEQUENCE</scope>
    <source>
        <strain evidence="6">Zm11</strain>
    </source>
</reference>
<feature type="domain" description="PAS" evidence="2">
    <location>
        <begin position="87"/>
        <end position="159"/>
    </location>
</feature>
<organism evidence="6 7">
    <name type="scientific">Methyloradius palustris</name>
    <dbReference type="NCBI Taxonomy" id="2778876"/>
    <lineage>
        <taxon>Bacteria</taxon>
        <taxon>Pseudomonadati</taxon>
        <taxon>Pseudomonadota</taxon>
        <taxon>Betaproteobacteria</taxon>
        <taxon>Nitrosomonadales</taxon>
        <taxon>Methylophilaceae</taxon>
        <taxon>Methyloradius</taxon>
    </lineage>
</organism>
<dbReference type="InterPro" id="IPR029787">
    <property type="entry name" value="Nucleotide_cyclase"/>
</dbReference>
<feature type="domain" description="GGDEF" evidence="5">
    <location>
        <begin position="248"/>
        <end position="381"/>
    </location>
</feature>
<dbReference type="Pfam" id="PF00990">
    <property type="entry name" value="GGDEF"/>
    <property type="match status" value="1"/>
</dbReference>
<dbReference type="NCBIfam" id="TIGR00229">
    <property type="entry name" value="sensory_box"/>
    <property type="match status" value="1"/>
</dbReference>
<evidence type="ECO:0000313" key="7">
    <source>
        <dbReference type="Proteomes" id="UP000826722"/>
    </source>
</evidence>
<proteinExistence type="predicted"/>
<dbReference type="PROSITE" id="PS50113">
    <property type="entry name" value="PAC"/>
    <property type="match status" value="1"/>
</dbReference>
<dbReference type="SMART" id="SM00267">
    <property type="entry name" value="GGDEF"/>
    <property type="match status" value="1"/>
</dbReference>
<dbReference type="SMART" id="SM00052">
    <property type="entry name" value="EAL"/>
    <property type="match status" value="1"/>
</dbReference>
<gene>
    <name evidence="6" type="ORF">ZMTM_13650</name>
</gene>
<keyword evidence="1" id="KW-1133">Transmembrane helix</keyword>
<dbReference type="Gene3D" id="3.30.450.20">
    <property type="entry name" value="PAS domain"/>
    <property type="match status" value="1"/>
</dbReference>
<dbReference type="PROSITE" id="PS50887">
    <property type="entry name" value="GGDEF"/>
    <property type="match status" value="1"/>
</dbReference>
<dbReference type="InterPro" id="IPR001610">
    <property type="entry name" value="PAC"/>
</dbReference>
<dbReference type="InterPro" id="IPR043128">
    <property type="entry name" value="Rev_trsase/Diguanyl_cyclase"/>
</dbReference>
<evidence type="ECO:0000259" key="3">
    <source>
        <dbReference type="PROSITE" id="PS50113"/>
    </source>
</evidence>
<dbReference type="PROSITE" id="PS50112">
    <property type="entry name" value="PAS"/>
    <property type="match status" value="1"/>
</dbReference>
<dbReference type="KEGG" id="mpau:ZMTM_13650"/>
<feature type="transmembrane region" description="Helical" evidence="1">
    <location>
        <begin position="15"/>
        <end position="33"/>
    </location>
</feature>
<name>A0A8D5JR47_9PROT</name>
<dbReference type="SMART" id="SM00091">
    <property type="entry name" value="PAS"/>
    <property type="match status" value="1"/>
</dbReference>
<dbReference type="PROSITE" id="PS50883">
    <property type="entry name" value="EAL"/>
    <property type="match status" value="1"/>
</dbReference>
<feature type="domain" description="EAL" evidence="4">
    <location>
        <begin position="390"/>
        <end position="643"/>
    </location>
</feature>
<dbReference type="InterPro" id="IPR013655">
    <property type="entry name" value="PAS_fold_3"/>
</dbReference>
<dbReference type="Proteomes" id="UP000826722">
    <property type="component" value="Chromosome"/>
</dbReference>
<dbReference type="InterPro" id="IPR035965">
    <property type="entry name" value="PAS-like_dom_sf"/>
</dbReference>
<keyword evidence="7" id="KW-1185">Reference proteome</keyword>
<evidence type="ECO:0000259" key="2">
    <source>
        <dbReference type="PROSITE" id="PS50112"/>
    </source>
</evidence>
<evidence type="ECO:0000259" key="4">
    <source>
        <dbReference type="PROSITE" id="PS50883"/>
    </source>
</evidence>
<dbReference type="Pfam" id="PF08447">
    <property type="entry name" value="PAS_3"/>
    <property type="match status" value="1"/>
</dbReference>